<organism evidence="2 3">
    <name type="scientific">Handroanthus impetiginosus</name>
    <dbReference type="NCBI Taxonomy" id="429701"/>
    <lineage>
        <taxon>Eukaryota</taxon>
        <taxon>Viridiplantae</taxon>
        <taxon>Streptophyta</taxon>
        <taxon>Embryophyta</taxon>
        <taxon>Tracheophyta</taxon>
        <taxon>Spermatophyta</taxon>
        <taxon>Magnoliopsida</taxon>
        <taxon>eudicotyledons</taxon>
        <taxon>Gunneridae</taxon>
        <taxon>Pentapetalae</taxon>
        <taxon>asterids</taxon>
        <taxon>lamiids</taxon>
        <taxon>Lamiales</taxon>
        <taxon>Bignoniaceae</taxon>
        <taxon>Crescentiina</taxon>
        <taxon>Tabebuia alliance</taxon>
        <taxon>Handroanthus</taxon>
    </lineage>
</organism>
<dbReference type="STRING" id="429701.A0A2G9HNP6"/>
<keyword evidence="1" id="KW-1133">Transmembrane helix</keyword>
<reference evidence="3" key="1">
    <citation type="journal article" date="2018" name="Gigascience">
        <title>Genome assembly of the Pink Ipe (Handroanthus impetiginosus, Bignoniaceae), a highly valued, ecologically keystone Neotropical timber forest tree.</title>
        <authorList>
            <person name="Silva-Junior O.B."/>
            <person name="Grattapaglia D."/>
            <person name="Novaes E."/>
            <person name="Collevatti R.G."/>
        </authorList>
    </citation>
    <scope>NUCLEOTIDE SEQUENCE [LARGE SCALE GENOMIC DNA]</scope>
    <source>
        <strain evidence="3">cv. UFG-1</strain>
    </source>
</reference>
<gene>
    <name evidence="2" type="ORF">CDL12_08263</name>
</gene>
<accession>A0A2G9HNP6</accession>
<evidence type="ECO:0000256" key="1">
    <source>
        <dbReference type="SAM" id="Phobius"/>
    </source>
</evidence>
<keyword evidence="1" id="KW-0812">Transmembrane</keyword>
<dbReference type="PANTHER" id="PTHR33287">
    <property type="entry name" value="OS03G0453550 PROTEIN"/>
    <property type="match status" value="1"/>
</dbReference>
<proteinExistence type="predicted"/>
<evidence type="ECO:0008006" key="4">
    <source>
        <dbReference type="Google" id="ProtNLM"/>
    </source>
</evidence>
<keyword evidence="3" id="KW-1185">Reference proteome</keyword>
<dbReference type="Proteomes" id="UP000231279">
    <property type="component" value="Unassembled WGS sequence"/>
</dbReference>
<feature type="transmembrane region" description="Helical" evidence="1">
    <location>
        <begin position="110"/>
        <end position="128"/>
    </location>
</feature>
<comment type="caution">
    <text evidence="2">The sequence shown here is derived from an EMBL/GenBank/DDBJ whole genome shotgun (WGS) entry which is preliminary data.</text>
</comment>
<keyword evidence="1" id="KW-0472">Membrane</keyword>
<feature type="transmembrane region" description="Helical" evidence="1">
    <location>
        <begin position="25"/>
        <end position="43"/>
    </location>
</feature>
<evidence type="ECO:0000313" key="3">
    <source>
        <dbReference type="Proteomes" id="UP000231279"/>
    </source>
</evidence>
<evidence type="ECO:0000313" key="2">
    <source>
        <dbReference type="EMBL" id="PIN19063.1"/>
    </source>
</evidence>
<dbReference type="OrthoDB" id="1888718at2759"/>
<dbReference type="AlphaFoldDB" id="A0A2G9HNP6"/>
<protein>
    <recommendedName>
        <fullName evidence="4">Transmembrane protein</fullName>
    </recommendedName>
</protein>
<dbReference type="PANTHER" id="PTHR33287:SF11">
    <property type="entry name" value="OS03G0778400 PROTEIN"/>
    <property type="match status" value="1"/>
</dbReference>
<dbReference type="EMBL" id="NKXS01001345">
    <property type="protein sequence ID" value="PIN19063.1"/>
    <property type="molecule type" value="Genomic_DNA"/>
</dbReference>
<name>A0A2G9HNP6_9LAMI</name>
<sequence length="129" mass="15170">MSSIYESPPVPIHPLMHEQDGQKKSWVPSLCSLFYLLGLIWAIRYKIYVICHLEKMLEREKEDSSLLAKCGRVEEEEVEFVLLKEVYALRRAKSSQVYLKPVRKWSARDFVTLFFFIVSCFVLCLTSFI</sequence>